<name>A0A1X7HJD6_9BACL</name>
<sequence length="368" mass="40407">MTTNTITKVAIFGVGLIGGSLALCLKGKPGITVTGYAHTQDYADQVIAREVVDQVTLSPEEAAWDADFIFLCVPVGSLEHYITLLSGLQLKPGCIISDVGSTKASITDCAERLVLKDACFIGGHPMAGSERSGVKAASSLLFENAYYVLTPAENVPADKVDSLSVLLSHTRAHIVTVEPQLHDQIVGAISHLPHIIAVALVNQICSYNEDNPLYQTLAAGGFRDITRIASSDPVVWRDILLNNRKVMMPLLRDWNDGILQFMAMLESQDGSAIEDAFRRAGDFRNELPERRKGVIVSRYDLYLEVPDHPGIIGRITTDLGQKSINLSNIQIIESREDVPGVLRLSFQNEREQERAKDLLQSHGYTVYH</sequence>
<dbReference type="Pfam" id="PF02153">
    <property type="entry name" value="PDH_N"/>
    <property type="match status" value="1"/>
</dbReference>
<keyword evidence="7" id="KW-0520">NAD</keyword>
<dbReference type="CDD" id="cd04909">
    <property type="entry name" value="ACT_PDH-BS"/>
    <property type="match status" value="1"/>
</dbReference>
<evidence type="ECO:0000259" key="11">
    <source>
        <dbReference type="PROSITE" id="PS51671"/>
    </source>
</evidence>
<dbReference type="InterPro" id="IPR050812">
    <property type="entry name" value="Preph/Arog_dehydrog"/>
</dbReference>
<evidence type="ECO:0000256" key="9">
    <source>
        <dbReference type="ARBA" id="ARBA00049260"/>
    </source>
</evidence>
<dbReference type="UniPathway" id="UPA00122">
    <property type="reaction ID" value="UER00961"/>
</dbReference>
<evidence type="ECO:0000256" key="1">
    <source>
        <dbReference type="ARBA" id="ARBA00005067"/>
    </source>
</evidence>
<organism evidence="12 13">
    <name type="scientific">Paenibacillus uliginis N3/975</name>
    <dbReference type="NCBI Taxonomy" id="1313296"/>
    <lineage>
        <taxon>Bacteria</taxon>
        <taxon>Bacillati</taxon>
        <taxon>Bacillota</taxon>
        <taxon>Bacilli</taxon>
        <taxon>Bacillales</taxon>
        <taxon>Paenibacillaceae</taxon>
        <taxon>Paenibacillus</taxon>
    </lineage>
</organism>
<dbReference type="RefSeq" id="WP_208914538.1">
    <property type="nucleotide sequence ID" value="NZ_LT840184.1"/>
</dbReference>
<comment type="similarity">
    <text evidence="2">Belongs to the prephenate/arogenate dehydrogenase family.</text>
</comment>
<feature type="domain" description="Prephenate/arogenate dehydrogenase" evidence="10">
    <location>
        <begin position="7"/>
        <end position="295"/>
    </location>
</feature>
<evidence type="ECO:0000313" key="12">
    <source>
        <dbReference type="EMBL" id="SMF87367.1"/>
    </source>
</evidence>
<comment type="pathway">
    <text evidence="1">Amino-acid biosynthesis; L-tyrosine biosynthesis; (4-hydroxyphenyl)pyruvate from prephenate (NAD(+) route): step 1/1.</text>
</comment>
<comment type="catalytic activity">
    <reaction evidence="9">
        <text>prephenate + NAD(+) = 3-(4-hydroxyphenyl)pyruvate + CO2 + NADH</text>
        <dbReference type="Rhea" id="RHEA:13869"/>
        <dbReference type="ChEBI" id="CHEBI:16526"/>
        <dbReference type="ChEBI" id="CHEBI:29934"/>
        <dbReference type="ChEBI" id="CHEBI:36242"/>
        <dbReference type="ChEBI" id="CHEBI:57540"/>
        <dbReference type="ChEBI" id="CHEBI:57945"/>
        <dbReference type="EC" id="1.3.1.12"/>
    </reaction>
</comment>
<keyword evidence="8" id="KW-0057">Aromatic amino acid biosynthesis</keyword>
<dbReference type="SUPFAM" id="SSF48179">
    <property type="entry name" value="6-phosphogluconate dehydrogenase C-terminal domain-like"/>
    <property type="match status" value="1"/>
</dbReference>
<dbReference type="InterPro" id="IPR002912">
    <property type="entry name" value="ACT_dom"/>
</dbReference>
<dbReference type="SUPFAM" id="SSF55021">
    <property type="entry name" value="ACT-like"/>
    <property type="match status" value="1"/>
</dbReference>
<dbReference type="PANTHER" id="PTHR21363:SF0">
    <property type="entry name" value="PREPHENATE DEHYDROGENASE [NADP(+)]"/>
    <property type="match status" value="1"/>
</dbReference>
<dbReference type="EMBL" id="LT840184">
    <property type="protein sequence ID" value="SMF87367.1"/>
    <property type="molecule type" value="Genomic_DNA"/>
</dbReference>
<dbReference type="NCBIfam" id="NF005107">
    <property type="entry name" value="PRK06545.1-5"/>
    <property type="match status" value="1"/>
</dbReference>
<dbReference type="EC" id="1.3.1.12" evidence="3"/>
<dbReference type="GO" id="GO:0006571">
    <property type="term" value="P:tyrosine biosynthetic process"/>
    <property type="evidence" value="ECO:0007669"/>
    <property type="project" value="UniProtKB-UniPathway"/>
</dbReference>
<evidence type="ECO:0000256" key="8">
    <source>
        <dbReference type="ARBA" id="ARBA00023141"/>
    </source>
</evidence>
<gene>
    <name evidence="12" type="ORF">SAMN05661091_3715</name>
</gene>
<dbReference type="PROSITE" id="PS51671">
    <property type="entry name" value="ACT"/>
    <property type="match status" value="1"/>
</dbReference>
<dbReference type="InterPro" id="IPR046826">
    <property type="entry name" value="PDH_N"/>
</dbReference>
<dbReference type="STRING" id="1313296.SAMN05661091_3715"/>
<evidence type="ECO:0000313" key="13">
    <source>
        <dbReference type="Proteomes" id="UP000192940"/>
    </source>
</evidence>
<dbReference type="PROSITE" id="PS51176">
    <property type="entry name" value="PDH_ADH"/>
    <property type="match status" value="1"/>
</dbReference>
<keyword evidence="13" id="KW-1185">Reference proteome</keyword>
<dbReference type="InterPro" id="IPR036291">
    <property type="entry name" value="NAD(P)-bd_dom_sf"/>
</dbReference>
<dbReference type="Pfam" id="PF20463">
    <property type="entry name" value="PDH_C"/>
    <property type="match status" value="1"/>
</dbReference>
<dbReference type="Gene3D" id="1.10.3660.10">
    <property type="entry name" value="6-phosphogluconate dehydrogenase C-terminal like domain"/>
    <property type="match status" value="1"/>
</dbReference>
<keyword evidence="6" id="KW-0560">Oxidoreductase</keyword>
<dbReference type="Gene3D" id="3.40.50.720">
    <property type="entry name" value="NAD(P)-binding Rossmann-like Domain"/>
    <property type="match status" value="1"/>
</dbReference>
<protein>
    <recommendedName>
        <fullName evidence="4">Prephenate dehydrogenase</fullName>
        <ecNumber evidence="3">1.3.1.12</ecNumber>
    </recommendedName>
</protein>
<evidence type="ECO:0000256" key="6">
    <source>
        <dbReference type="ARBA" id="ARBA00023002"/>
    </source>
</evidence>
<keyword evidence="8" id="KW-0028">Amino-acid biosynthesis</keyword>
<dbReference type="GO" id="GO:0070403">
    <property type="term" value="F:NAD+ binding"/>
    <property type="evidence" value="ECO:0007669"/>
    <property type="project" value="InterPro"/>
</dbReference>
<dbReference type="Gene3D" id="3.30.70.260">
    <property type="match status" value="1"/>
</dbReference>
<dbReference type="PANTHER" id="PTHR21363">
    <property type="entry name" value="PREPHENATE DEHYDROGENASE"/>
    <property type="match status" value="1"/>
</dbReference>
<feature type="domain" description="ACT" evidence="11">
    <location>
        <begin position="300"/>
        <end position="368"/>
    </location>
</feature>
<reference evidence="12 13" key="1">
    <citation type="submission" date="2017-04" db="EMBL/GenBank/DDBJ databases">
        <authorList>
            <person name="Afonso C.L."/>
            <person name="Miller P.J."/>
            <person name="Scott M.A."/>
            <person name="Spackman E."/>
            <person name="Goraichik I."/>
            <person name="Dimitrov K.M."/>
            <person name="Suarez D.L."/>
            <person name="Swayne D.E."/>
        </authorList>
    </citation>
    <scope>NUCLEOTIDE SEQUENCE [LARGE SCALE GENOMIC DNA]</scope>
    <source>
        <strain evidence="12 13">N3/975</strain>
    </source>
</reference>
<evidence type="ECO:0000256" key="5">
    <source>
        <dbReference type="ARBA" id="ARBA00022498"/>
    </source>
</evidence>
<dbReference type="SUPFAM" id="SSF51735">
    <property type="entry name" value="NAD(P)-binding Rossmann-fold domains"/>
    <property type="match status" value="1"/>
</dbReference>
<evidence type="ECO:0000259" key="10">
    <source>
        <dbReference type="PROSITE" id="PS51176"/>
    </source>
</evidence>
<dbReference type="InterPro" id="IPR003099">
    <property type="entry name" value="Prephen_DH"/>
</dbReference>
<evidence type="ECO:0000256" key="3">
    <source>
        <dbReference type="ARBA" id="ARBA00012068"/>
    </source>
</evidence>
<keyword evidence="5" id="KW-0827">Tyrosine biosynthesis</keyword>
<dbReference type="AlphaFoldDB" id="A0A1X7HJD6"/>
<dbReference type="Proteomes" id="UP000192940">
    <property type="component" value="Chromosome I"/>
</dbReference>
<evidence type="ECO:0000256" key="2">
    <source>
        <dbReference type="ARBA" id="ARBA00007964"/>
    </source>
</evidence>
<dbReference type="InterPro" id="IPR045865">
    <property type="entry name" value="ACT-like_dom_sf"/>
</dbReference>
<dbReference type="GO" id="GO:0004665">
    <property type="term" value="F:prephenate dehydrogenase (NADP+) activity"/>
    <property type="evidence" value="ECO:0007669"/>
    <property type="project" value="InterPro"/>
</dbReference>
<dbReference type="GO" id="GO:0008977">
    <property type="term" value="F:prephenate dehydrogenase (NAD+) activity"/>
    <property type="evidence" value="ECO:0007669"/>
    <property type="project" value="UniProtKB-EC"/>
</dbReference>
<accession>A0A1X7HJD6</accession>
<proteinExistence type="inferred from homology"/>
<dbReference type="InterPro" id="IPR046825">
    <property type="entry name" value="PDH_C"/>
</dbReference>
<dbReference type="FunFam" id="3.40.50.720:FF:000208">
    <property type="entry name" value="Prephenate dehydrogenase"/>
    <property type="match status" value="1"/>
</dbReference>
<evidence type="ECO:0000256" key="7">
    <source>
        <dbReference type="ARBA" id="ARBA00023027"/>
    </source>
</evidence>
<evidence type="ECO:0000256" key="4">
    <source>
        <dbReference type="ARBA" id="ARBA00016891"/>
    </source>
</evidence>
<dbReference type="InterPro" id="IPR008927">
    <property type="entry name" value="6-PGluconate_DH-like_C_sf"/>
</dbReference>